<evidence type="ECO:0000313" key="2">
    <source>
        <dbReference type="EMBL" id="VVB10203.1"/>
    </source>
</evidence>
<feature type="signal peptide" evidence="1">
    <location>
        <begin position="1"/>
        <end position="25"/>
    </location>
</feature>
<evidence type="ECO:0000256" key="1">
    <source>
        <dbReference type="SAM" id="SignalP"/>
    </source>
</evidence>
<accession>A0A565C981</accession>
<reference evidence="2" key="1">
    <citation type="submission" date="2019-07" db="EMBL/GenBank/DDBJ databases">
        <authorList>
            <person name="Dittberner H."/>
        </authorList>
    </citation>
    <scope>NUCLEOTIDE SEQUENCE [LARGE SCALE GENOMIC DNA]</scope>
</reference>
<protein>
    <submittedName>
        <fullName evidence="2">Uncharacterized protein</fullName>
    </submittedName>
</protein>
<feature type="chain" id="PRO_5021814438" evidence="1">
    <location>
        <begin position="26"/>
        <end position="68"/>
    </location>
</feature>
<evidence type="ECO:0000313" key="3">
    <source>
        <dbReference type="Proteomes" id="UP000489600"/>
    </source>
</evidence>
<keyword evidence="3" id="KW-1185">Reference proteome</keyword>
<name>A0A565C981_9BRAS</name>
<dbReference type="AlphaFoldDB" id="A0A565C981"/>
<keyword evidence="1" id="KW-0732">Signal</keyword>
<dbReference type="EMBL" id="CABITT030000007">
    <property type="protein sequence ID" value="VVB10203.1"/>
    <property type="molecule type" value="Genomic_DNA"/>
</dbReference>
<proteinExistence type="predicted"/>
<dbReference type="Proteomes" id="UP000489600">
    <property type="component" value="Unassembled WGS sequence"/>
</dbReference>
<organism evidence="2 3">
    <name type="scientific">Arabis nemorensis</name>
    <dbReference type="NCBI Taxonomy" id="586526"/>
    <lineage>
        <taxon>Eukaryota</taxon>
        <taxon>Viridiplantae</taxon>
        <taxon>Streptophyta</taxon>
        <taxon>Embryophyta</taxon>
        <taxon>Tracheophyta</taxon>
        <taxon>Spermatophyta</taxon>
        <taxon>Magnoliopsida</taxon>
        <taxon>eudicotyledons</taxon>
        <taxon>Gunneridae</taxon>
        <taxon>Pentapetalae</taxon>
        <taxon>rosids</taxon>
        <taxon>malvids</taxon>
        <taxon>Brassicales</taxon>
        <taxon>Brassicaceae</taxon>
        <taxon>Arabideae</taxon>
        <taxon>Arabis</taxon>
    </lineage>
</organism>
<sequence length="68" mass="7531">MGRKLLVCIGALFLILFTIFPSSRALISSPHANPPYPKAISMQKKICKKLKSKSLVKSLFEEECHGQG</sequence>
<comment type="caution">
    <text evidence="2">The sequence shown here is derived from an EMBL/GenBank/DDBJ whole genome shotgun (WGS) entry which is preliminary data.</text>
</comment>
<gene>
    <name evidence="2" type="ORF">ANE_LOCUS20647</name>
</gene>